<dbReference type="Proteomes" id="UP000559598">
    <property type="component" value="Unassembled WGS sequence"/>
</dbReference>
<comment type="caution">
    <text evidence="2">The sequence shown here is derived from an EMBL/GenBank/DDBJ whole genome shotgun (WGS) entry which is preliminary data.</text>
</comment>
<keyword evidence="1" id="KW-0472">Membrane</keyword>
<keyword evidence="1" id="KW-1133">Transmembrane helix</keyword>
<protein>
    <submittedName>
        <fullName evidence="2">ABC-2 type transport system permease protein</fullName>
    </submittedName>
</protein>
<gene>
    <name evidence="2" type="ORF">GGR02_000223</name>
</gene>
<keyword evidence="1" id="KW-0812">Transmembrane</keyword>
<dbReference type="PANTHER" id="PTHR37305">
    <property type="entry name" value="INTEGRAL MEMBRANE PROTEIN-RELATED"/>
    <property type="match status" value="1"/>
</dbReference>
<feature type="transmembrane region" description="Helical" evidence="1">
    <location>
        <begin position="75"/>
        <end position="96"/>
    </location>
</feature>
<reference evidence="2 3" key="1">
    <citation type="submission" date="2020-08" db="EMBL/GenBank/DDBJ databases">
        <title>Genomic Encyclopedia of Type Strains, Phase IV (KMG-IV): sequencing the most valuable type-strain genomes for metagenomic binning, comparative biology and taxonomic classification.</title>
        <authorList>
            <person name="Goeker M."/>
        </authorList>
    </citation>
    <scope>NUCLEOTIDE SEQUENCE [LARGE SCALE GENOMIC DNA]</scope>
    <source>
        <strain evidence="2 3">DSM 17075</strain>
    </source>
</reference>
<dbReference type="PANTHER" id="PTHR37305:SF1">
    <property type="entry name" value="MEMBRANE PROTEIN"/>
    <property type="match status" value="1"/>
</dbReference>
<feature type="transmembrane region" description="Helical" evidence="1">
    <location>
        <begin position="122"/>
        <end position="144"/>
    </location>
</feature>
<feature type="transmembrane region" description="Helical" evidence="1">
    <location>
        <begin position="189"/>
        <end position="208"/>
    </location>
</feature>
<sequence length="265" mass="29829">MIFMREWKRNMKSLLVWIAVLGGLVLLTLSVFPQFAEQQKEMTKLIESLPKSMVKAFGMDQLNIGDLMGYYGVRVYMMTTLLGSIYAAILGANIVAKEESEKTIEFLLSKPLTRSRIITEKWLVVVVNIFALNAAAVLASFFGFHIAKGYEVSIKTFVLLTTATILLHVTFGAVAFLLSTMMRKTRNTLSISLGLVLVAYFLHVMAGISEDLEFLKYFTPFKYVDAAPIINNKQLEPLYVFIMAAVILFSVVMSYVVYKKKDIVV</sequence>
<dbReference type="AlphaFoldDB" id="A0A840DQP1"/>
<evidence type="ECO:0000313" key="2">
    <source>
        <dbReference type="EMBL" id="MBB4072477.1"/>
    </source>
</evidence>
<name>A0A840DQP1_9BACL</name>
<dbReference type="GO" id="GO:0140359">
    <property type="term" value="F:ABC-type transporter activity"/>
    <property type="evidence" value="ECO:0007669"/>
    <property type="project" value="InterPro"/>
</dbReference>
<proteinExistence type="predicted"/>
<keyword evidence="3" id="KW-1185">Reference proteome</keyword>
<dbReference type="GO" id="GO:0005886">
    <property type="term" value="C:plasma membrane"/>
    <property type="evidence" value="ECO:0007669"/>
    <property type="project" value="UniProtKB-SubCell"/>
</dbReference>
<evidence type="ECO:0000256" key="1">
    <source>
        <dbReference type="SAM" id="Phobius"/>
    </source>
</evidence>
<dbReference type="RefSeq" id="WP_183182906.1">
    <property type="nucleotide sequence ID" value="NZ_BMNP01000002.1"/>
</dbReference>
<dbReference type="Pfam" id="PF12679">
    <property type="entry name" value="ABC2_membrane_2"/>
    <property type="match status" value="1"/>
</dbReference>
<feature type="transmembrane region" description="Helical" evidence="1">
    <location>
        <begin position="156"/>
        <end position="177"/>
    </location>
</feature>
<feature type="transmembrane region" description="Helical" evidence="1">
    <location>
        <begin position="238"/>
        <end position="258"/>
    </location>
</feature>
<accession>A0A840DQP1</accession>
<dbReference type="EMBL" id="JACIDE010000001">
    <property type="protein sequence ID" value="MBB4072477.1"/>
    <property type="molecule type" value="Genomic_DNA"/>
</dbReference>
<evidence type="ECO:0000313" key="3">
    <source>
        <dbReference type="Proteomes" id="UP000559598"/>
    </source>
</evidence>
<organism evidence="2 3">
    <name type="scientific">Anoxybacteroides voinovskiense</name>
    <dbReference type="NCBI Taxonomy" id="230470"/>
    <lineage>
        <taxon>Bacteria</taxon>
        <taxon>Bacillati</taxon>
        <taxon>Bacillota</taxon>
        <taxon>Bacilli</taxon>
        <taxon>Bacillales</taxon>
        <taxon>Anoxybacillaceae</taxon>
        <taxon>Anoxybacteroides</taxon>
    </lineage>
</organism>